<feature type="region of interest" description="Disordered" evidence="1">
    <location>
        <begin position="159"/>
        <end position="183"/>
    </location>
</feature>
<reference evidence="2 3" key="2">
    <citation type="journal article" date="2013" name="Plant Cell Physiol.">
        <title>Rice Annotation Project Database (RAP-DB): an integrative and interactive database for rice genomics.</title>
        <authorList>
            <person name="Sakai H."/>
            <person name="Lee S.S."/>
            <person name="Tanaka T."/>
            <person name="Numa H."/>
            <person name="Kim J."/>
            <person name="Kawahara Y."/>
            <person name="Wakimoto H."/>
            <person name="Yang C.C."/>
            <person name="Iwamoto M."/>
            <person name="Abe T."/>
            <person name="Yamada Y."/>
            <person name="Muto A."/>
            <person name="Inokuchi H."/>
            <person name="Ikemura T."/>
            <person name="Matsumoto T."/>
            <person name="Sasaki T."/>
            <person name="Itoh T."/>
        </authorList>
    </citation>
    <scope>NUCLEOTIDE SEQUENCE [LARGE SCALE GENOMIC DNA]</scope>
    <source>
        <strain evidence="3">cv. Nipponbare</strain>
    </source>
</reference>
<dbReference type="InParanoid" id="A0A0P0X572"/>
<reference evidence="2 3" key="3">
    <citation type="journal article" date="2013" name="Rice">
        <title>Improvement of the Oryza sativa Nipponbare reference genome using next generation sequence and optical map data.</title>
        <authorList>
            <person name="Kawahara Y."/>
            <person name="de la Bastide M."/>
            <person name="Hamilton J.P."/>
            <person name="Kanamori H."/>
            <person name="McCombie W.R."/>
            <person name="Ouyang S."/>
            <person name="Schwartz D.C."/>
            <person name="Tanaka T."/>
            <person name="Wu J."/>
            <person name="Zhou S."/>
            <person name="Childs K.L."/>
            <person name="Davidson R.M."/>
            <person name="Lin H."/>
            <person name="Quesada-Ocampo L."/>
            <person name="Vaillancourt B."/>
            <person name="Sakai H."/>
            <person name="Lee S.S."/>
            <person name="Kim J."/>
            <person name="Numa H."/>
            <person name="Itoh T."/>
            <person name="Buell C.R."/>
            <person name="Matsumoto T."/>
        </authorList>
    </citation>
    <scope>NUCLEOTIDE SEQUENCE [LARGE SCALE GENOMIC DNA]</scope>
    <source>
        <strain evidence="3">cv. Nipponbare</strain>
    </source>
</reference>
<protein>
    <submittedName>
        <fullName evidence="2">Os07g0425450 protein</fullName>
    </submittedName>
</protein>
<dbReference type="EMBL" id="AP014963">
    <property type="protein sequence ID" value="BAT01215.1"/>
    <property type="molecule type" value="Genomic_DNA"/>
</dbReference>
<evidence type="ECO:0000256" key="1">
    <source>
        <dbReference type="SAM" id="MobiDB-lite"/>
    </source>
</evidence>
<feature type="region of interest" description="Disordered" evidence="1">
    <location>
        <begin position="1"/>
        <end position="22"/>
    </location>
</feature>
<evidence type="ECO:0000313" key="3">
    <source>
        <dbReference type="Proteomes" id="UP000059680"/>
    </source>
</evidence>
<evidence type="ECO:0000313" key="2">
    <source>
        <dbReference type="EMBL" id="BAT01215.1"/>
    </source>
</evidence>
<accession>A0A0P0X572</accession>
<gene>
    <name evidence="2" type="ordered locus">Os07g0425450</name>
    <name evidence="2" type="ORF">OSNPB_070425450</name>
</gene>
<dbReference type="AlphaFoldDB" id="A0A0P0X572"/>
<feature type="compositionally biased region" description="Basic residues" evidence="1">
    <location>
        <begin position="1"/>
        <end position="15"/>
    </location>
</feature>
<sequence>MRWRCGRHVGTRRRRGQDAGMAGRPGRAVAWLVATTRGRMAAARLGRPAGLGLAAAIRRRGRPAGLGRASARCRCGRRRSCAVVSQPCIGAMSSAQSPPFPFSFLFSFFFRFLLSFHSSFLLYPTMARRHLGQAARLVLRPEVARGDAVQRLCGRRATAPCGDAASDGERRRRAGRGGSGGHAARGHGFECGCG</sequence>
<keyword evidence="3" id="KW-1185">Reference proteome</keyword>
<organism evidence="2 3">
    <name type="scientific">Oryza sativa subsp. japonica</name>
    <name type="common">Rice</name>
    <dbReference type="NCBI Taxonomy" id="39947"/>
    <lineage>
        <taxon>Eukaryota</taxon>
        <taxon>Viridiplantae</taxon>
        <taxon>Streptophyta</taxon>
        <taxon>Embryophyta</taxon>
        <taxon>Tracheophyta</taxon>
        <taxon>Spermatophyta</taxon>
        <taxon>Magnoliopsida</taxon>
        <taxon>Liliopsida</taxon>
        <taxon>Poales</taxon>
        <taxon>Poaceae</taxon>
        <taxon>BOP clade</taxon>
        <taxon>Oryzoideae</taxon>
        <taxon>Oryzeae</taxon>
        <taxon>Oryzinae</taxon>
        <taxon>Oryza</taxon>
        <taxon>Oryza sativa</taxon>
    </lineage>
</organism>
<dbReference type="PaxDb" id="39947-A0A0P0X572"/>
<dbReference type="Proteomes" id="UP000059680">
    <property type="component" value="Chromosome 7"/>
</dbReference>
<name>A0A0P0X572_ORYSJ</name>
<reference evidence="3" key="1">
    <citation type="journal article" date="2005" name="Nature">
        <title>The map-based sequence of the rice genome.</title>
        <authorList>
            <consortium name="International rice genome sequencing project (IRGSP)"/>
            <person name="Matsumoto T."/>
            <person name="Wu J."/>
            <person name="Kanamori H."/>
            <person name="Katayose Y."/>
            <person name="Fujisawa M."/>
            <person name="Namiki N."/>
            <person name="Mizuno H."/>
            <person name="Yamamoto K."/>
            <person name="Antonio B.A."/>
            <person name="Baba T."/>
            <person name="Sakata K."/>
            <person name="Nagamura Y."/>
            <person name="Aoki H."/>
            <person name="Arikawa K."/>
            <person name="Arita K."/>
            <person name="Bito T."/>
            <person name="Chiden Y."/>
            <person name="Fujitsuka N."/>
            <person name="Fukunaka R."/>
            <person name="Hamada M."/>
            <person name="Harada C."/>
            <person name="Hayashi A."/>
            <person name="Hijishita S."/>
            <person name="Honda M."/>
            <person name="Hosokawa S."/>
            <person name="Ichikawa Y."/>
            <person name="Idonuma A."/>
            <person name="Iijima M."/>
            <person name="Ikeda M."/>
            <person name="Ikeno M."/>
            <person name="Ito K."/>
            <person name="Ito S."/>
            <person name="Ito T."/>
            <person name="Ito Y."/>
            <person name="Ito Y."/>
            <person name="Iwabuchi A."/>
            <person name="Kamiya K."/>
            <person name="Karasawa W."/>
            <person name="Kurita K."/>
            <person name="Katagiri S."/>
            <person name="Kikuta A."/>
            <person name="Kobayashi H."/>
            <person name="Kobayashi N."/>
            <person name="Machita K."/>
            <person name="Maehara T."/>
            <person name="Masukawa M."/>
            <person name="Mizubayashi T."/>
            <person name="Mukai Y."/>
            <person name="Nagasaki H."/>
            <person name="Nagata Y."/>
            <person name="Naito S."/>
            <person name="Nakashima M."/>
            <person name="Nakama Y."/>
            <person name="Nakamichi Y."/>
            <person name="Nakamura M."/>
            <person name="Meguro A."/>
            <person name="Negishi M."/>
            <person name="Ohta I."/>
            <person name="Ohta T."/>
            <person name="Okamoto M."/>
            <person name="Ono N."/>
            <person name="Saji S."/>
            <person name="Sakaguchi M."/>
            <person name="Sakai K."/>
            <person name="Shibata M."/>
            <person name="Shimokawa T."/>
            <person name="Song J."/>
            <person name="Takazaki Y."/>
            <person name="Terasawa K."/>
            <person name="Tsugane M."/>
            <person name="Tsuji K."/>
            <person name="Ueda S."/>
            <person name="Waki K."/>
            <person name="Yamagata H."/>
            <person name="Yamamoto M."/>
            <person name="Yamamoto S."/>
            <person name="Yamane H."/>
            <person name="Yoshiki S."/>
            <person name="Yoshihara R."/>
            <person name="Yukawa K."/>
            <person name="Zhong H."/>
            <person name="Yano M."/>
            <person name="Yuan Q."/>
            <person name="Ouyang S."/>
            <person name="Liu J."/>
            <person name="Jones K.M."/>
            <person name="Gansberger K."/>
            <person name="Moffat K."/>
            <person name="Hill J."/>
            <person name="Bera J."/>
            <person name="Fadrosh D."/>
            <person name="Jin S."/>
            <person name="Johri S."/>
            <person name="Kim M."/>
            <person name="Overton L."/>
            <person name="Reardon M."/>
            <person name="Tsitrin T."/>
            <person name="Vuong H."/>
            <person name="Weaver B."/>
            <person name="Ciecko A."/>
            <person name="Tallon L."/>
            <person name="Jackson J."/>
            <person name="Pai G."/>
            <person name="Aken S.V."/>
            <person name="Utterback T."/>
            <person name="Reidmuller S."/>
            <person name="Feldblyum T."/>
            <person name="Hsiao J."/>
            <person name="Zismann V."/>
            <person name="Iobst S."/>
            <person name="de Vazeille A.R."/>
            <person name="Buell C.R."/>
            <person name="Ying K."/>
            <person name="Li Y."/>
            <person name="Lu T."/>
            <person name="Huang Y."/>
            <person name="Zhao Q."/>
            <person name="Feng Q."/>
            <person name="Zhang L."/>
            <person name="Zhu J."/>
            <person name="Weng Q."/>
            <person name="Mu J."/>
            <person name="Lu Y."/>
            <person name="Fan D."/>
            <person name="Liu Y."/>
            <person name="Guan J."/>
            <person name="Zhang Y."/>
            <person name="Yu S."/>
            <person name="Liu X."/>
            <person name="Zhang Y."/>
            <person name="Hong G."/>
            <person name="Han B."/>
            <person name="Choisne N."/>
            <person name="Demange N."/>
            <person name="Orjeda G."/>
            <person name="Samain S."/>
            <person name="Cattolico L."/>
            <person name="Pelletier E."/>
            <person name="Couloux A."/>
            <person name="Segurens B."/>
            <person name="Wincker P."/>
            <person name="D'Hont A."/>
            <person name="Scarpelli C."/>
            <person name="Weissenbach J."/>
            <person name="Salanoubat M."/>
            <person name="Quetier F."/>
            <person name="Yu Y."/>
            <person name="Kim H.R."/>
            <person name="Rambo T."/>
            <person name="Currie J."/>
            <person name="Collura K."/>
            <person name="Luo M."/>
            <person name="Yang T."/>
            <person name="Ammiraju J.S.S."/>
            <person name="Engler F."/>
            <person name="Soderlund C."/>
            <person name="Wing R.A."/>
            <person name="Palmer L.E."/>
            <person name="de la Bastide M."/>
            <person name="Spiegel L."/>
            <person name="Nascimento L."/>
            <person name="Zutavern T."/>
            <person name="O'Shaughnessy A."/>
            <person name="Dike S."/>
            <person name="Dedhia N."/>
            <person name="Preston R."/>
            <person name="Balija V."/>
            <person name="McCombie W.R."/>
            <person name="Chow T."/>
            <person name="Chen H."/>
            <person name="Chung M."/>
            <person name="Chen C."/>
            <person name="Shaw J."/>
            <person name="Wu H."/>
            <person name="Hsiao K."/>
            <person name="Chao Y."/>
            <person name="Chu M."/>
            <person name="Cheng C."/>
            <person name="Hour A."/>
            <person name="Lee P."/>
            <person name="Lin S."/>
            <person name="Lin Y."/>
            <person name="Liou J."/>
            <person name="Liu S."/>
            <person name="Hsing Y."/>
            <person name="Raghuvanshi S."/>
            <person name="Mohanty A."/>
            <person name="Bharti A.K."/>
            <person name="Gaur A."/>
            <person name="Gupta V."/>
            <person name="Kumar D."/>
            <person name="Ravi V."/>
            <person name="Vij S."/>
            <person name="Kapur A."/>
            <person name="Khurana P."/>
            <person name="Khurana P."/>
            <person name="Khurana J.P."/>
            <person name="Tyagi A.K."/>
            <person name="Gaikwad K."/>
            <person name="Singh A."/>
            <person name="Dalal V."/>
            <person name="Srivastava S."/>
            <person name="Dixit A."/>
            <person name="Pal A.K."/>
            <person name="Ghazi I.A."/>
            <person name="Yadav M."/>
            <person name="Pandit A."/>
            <person name="Bhargava A."/>
            <person name="Sureshbabu K."/>
            <person name="Batra K."/>
            <person name="Sharma T.R."/>
            <person name="Mohapatra T."/>
            <person name="Singh N.K."/>
            <person name="Messing J."/>
            <person name="Nelson A.B."/>
            <person name="Fuks G."/>
            <person name="Kavchok S."/>
            <person name="Keizer G."/>
            <person name="Linton E."/>
            <person name="Llaca V."/>
            <person name="Song R."/>
            <person name="Tanyolac B."/>
            <person name="Young S."/>
            <person name="Ho-Il K."/>
            <person name="Hahn J.H."/>
            <person name="Sangsakoo G."/>
            <person name="Vanavichit A."/>
            <person name="de Mattos Luiz.A.T."/>
            <person name="Zimmer P.D."/>
            <person name="Malone G."/>
            <person name="Dellagostin O."/>
            <person name="de Oliveira A.C."/>
            <person name="Bevan M."/>
            <person name="Bancroft I."/>
            <person name="Minx P."/>
            <person name="Cordum H."/>
            <person name="Wilson R."/>
            <person name="Cheng Z."/>
            <person name="Jin W."/>
            <person name="Jiang J."/>
            <person name="Leong S.A."/>
            <person name="Iwama H."/>
            <person name="Gojobori T."/>
            <person name="Itoh T."/>
            <person name="Niimura Y."/>
            <person name="Fujii Y."/>
            <person name="Habara T."/>
            <person name="Sakai H."/>
            <person name="Sato Y."/>
            <person name="Wilson G."/>
            <person name="Kumar K."/>
            <person name="McCouch S."/>
            <person name="Juretic N."/>
            <person name="Hoen D."/>
            <person name="Wright S."/>
            <person name="Bruskiewich R."/>
            <person name="Bureau T."/>
            <person name="Miyao A."/>
            <person name="Hirochika H."/>
            <person name="Nishikawa T."/>
            <person name="Kadowaki K."/>
            <person name="Sugiura M."/>
            <person name="Burr B."/>
            <person name="Sasaki T."/>
        </authorList>
    </citation>
    <scope>NUCLEOTIDE SEQUENCE [LARGE SCALE GENOMIC DNA]</scope>
    <source>
        <strain evidence="3">cv. Nipponbare</strain>
    </source>
</reference>
<proteinExistence type="predicted"/>